<name>W6MM47_9ASCO</name>
<evidence type="ECO:0000313" key="1">
    <source>
        <dbReference type="EMBL" id="CDK27586.1"/>
    </source>
</evidence>
<dbReference type="GeneID" id="34520967"/>
<dbReference type="AlphaFoldDB" id="W6MM47"/>
<protein>
    <submittedName>
        <fullName evidence="1">Uncharacterized protein</fullName>
    </submittedName>
</protein>
<reference evidence="1" key="1">
    <citation type="submission" date="2013-12" db="EMBL/GenBank/DDBJ databases">
        <authorList>
            <person name="Genoscope - CEA"/>
        </authorList>
    </citation>
    <scope>NUCLEOTIDE SEQUENCE</scope>
    <source>
        <strain evidence="1">CBS 1993</strain>
    </source>
</reference>
<accession>W6MM47</accession>
<evidence type="ECO:0000313" key="2">
    <source>
        <dbReference type="Proteomes" id="UP000019384"/>
    </source>
</evidence>
<keyword evidence="2" id="KW-1185">Reference proteome</keyword>
<dbReference type="RefSeq" id="XP_022459579.1">
    <property type="nucleotide sequence ID" value="XM_022601991.1"/>
</dbReference>
<reference evidence="1" key="2">
    <citation type="submission" date="2014-02" db="EMBL/GenBank/DDBJ databases">
        <title>Complete DNA sequence of /Kuraishia capsulata/ illustrates novel genomic features among budding yeasts (/Saccharomycotina/).</title>
        <authorList>
            <person name="Morales L."/>
            <person name="Noel B."/>
            <person name="Porcel B."/>
            <person name="Marcet-Houben M."/>
            <person name="Hullo M-F."/>
            <person name="Sacerdot C."/>
            <person name="Tekaia F."/>
            <person name="Leh-Louis V."/>
            <person name="Despons L."/>
            <person name="Khanna V."/>
            <person name="Aury J-M."/>
            <person name="Barbe V."/>
            <person name="Couloux A."/>
            <person name="Labadie K."/>
            <person name="Pelletier E."/>
            <person name="Souciet J-L."/>
            <person name="Boekhout T."/>
            <person name="Gabaldon T."/>
            <person name="Wincker P."/>
            <person name="Dujon B."/>
        </authorList>
    </citation>
    <scope>NUCLEOTIDE SEQUENCE</scope>
    <source>
        <strain evidence="1">CBS 1993</strain>
    </source>
</reference>
<gene>
    <name evidence="1" type="ORF">KUCA_T00003564001</name>
</gene>
<organism evidence="1 2">
    <name type="scientific">Kuraishia capsulata CBS 1993</name>
    <dbReference type="NCBI Taxonomy" id="1382522"/>
    <lineage>
        <taxon>Eukaryota</taxon>
        <taxon>Fungi</taxon>
        <taxon>Dikarya</taxon>
        <taxon>Ascomycota</taxon>
        <taxon>Saccharomycotina</taxon>
        <taxon>Pichiomycetes</taxon>
        <taxon>Pichiales</taxon>
        <taxon>Pichiaceae</taxon>
        <taxon>Kuraishia</taxon>
    </lineage>
</organism>
<proteinExistence type="predicted"/>
<dbReference type="HOGENOM" id="CLU_2210455_0_0_1"/>
<sequence>MVVSQPYSSFNQSRFSLHFSSNDAVVVFLSSNVALKSFAFVVMFSEVFASKLFIDLSRSTKACIVEEIICDVVAGYSPRSSRIQCVDEGVSVPRGLFPRSVGVVMSD</sequence>
<dbReference type="EMBL" id="HG793128">
    <property type="protein sequence ID" value="CDK27586.1"/>
    <property type="molecule type" value="Genomic_DNA"/>
</dbReference>
<dbReference type="Proteomes" id="UP000019384">
    <property type="component" value="Unassembled WGS sequence"/>
</dbReference>